<accession>A0ACC1LVB0</accession>
<keyword evidence="1" id="KW-0378">Hydrolase</keyword>
<organism evidence="1 2">
    <name type="scientific">Coemansia aciculifera</name>
    <dbReference type="NCBI Taxonomy" id="417176"/>
    <lineage>
        <taxon>Eukaryota</taxon>
        <taxon>Fungi</taxon>
        <taxon>Fungi incertae sedis</taxon>
        <taxon>Zoopagomycota</taxon>
        <taxon>Kickxellomycotina</taxon>
        <taxon>Kickxellomycetes</taxon>
        <taxon>Kickxellales</taxon>
        <taxon>Kickxellaceae</taxon>
        <taxon>Coemansia</taxon>
    </lineage>
</organism>
<evidence type="ECO:0000313" key="1">
    <source>
        <dbReference type="EMBL" id="KAJ2884624.1"/>
    </source>
</evidence>
<keyword evidence="1" id="KW-0067">ATP-binding</keyword>
<dbReference type="EMBL" id="JANBVB010002504">
    <property type="protein sequence ID" value="KAJ2884624.1"/>
    <property type="molecule type" value="Genomic_DNA"/>
</dbReference>
<gene>
    <name evidence="1" type="primary">INO80_1</name>
    <name evidence="1" type="ORF">IWW38_005408</name>
</gene>
<keyword evidence="1" id="KW-0547">Nucleotide-binding</keyword>
<proteinExistence type="predicted"/>
<dbReference type="Proteomes" id="UP001139981">
    <property type="component" value="Unassembled WGS sequence"/>
</dbReference>
<feature type="non-terminal residue" evidence="1">
    <location>
        <position position="1"/>
    </location>
</feature>
<sequence length="447" mass="50829">DRKVLRQSLMNPSSLSRRDSAFHVLVTSYQLVVSDENYLNRVNWQYMILDEAQAIKSSSSARWKTLLGFHCRNRLLLTGTPIQNSMQELWALLHFIMPMLFDSHEEFSEWFSRDIEAHAENRSNLNQHQLQRLHVILKPFMLRRNKRHVQNELGEKIEHLVTCDLTHRQKDMYQRLSSKISVSDILERVQNSSGSGNKDEPDENLMNLVMQFRKVCSHPELFERAEVDSPFVFGTYPSTGSLVREGDDLTCHYATRSLVSYDMPKSLYRESLELPRMPTQRRCVLDRLSLWTGQSYSSETDGGLFSLLRLCTPSASSAIGAFKGSLAERLDLLGDESARVDGYRQHLLMMRDEPEEDSLQSEPATMLHAQSGVLSDANLSVSPNLSGLARLTLGEFAHSHMSCIAPAFKPSAISPPVDLLVSDRSAAWESRQTLFEHPLASRLTCGR</sequence>
<feature type="non-terminal residue" evidence="1">
    <location>
        <position position="447"/>
    </location>
</feature>
<protein>
    <submittedName>
        <fullName evidence="1">DNA helicase ino80</fullName>
    </submittedName>
</protein>
<keyword evidence="1" id="KW-0347">Helicase</keyword>
<evidence type="ECO:0000313" key="2">
    <source>
        <dbReference type="Proteomes" id="UP001139981"/>
    </source>
</evidence>
<reference evidence="1" key="1">
    <citation type="submission" date="2022-07" db="EMBL/GenBank/DDBJ databases">
        <title>Phylogenomic reconstructions and comparative analyses of Kickxellomycotina fungi.</title>
        <authorList>
            <person name="Reynolds N.K."/>
            <person name="Stajich J.E."/>
            <person name="Barry K."/>
            <person name="Grigoriev I.V."/>
            <person name="Crous P."/>
            <person name="Smith M.E."/>
        </authorList>
    </citation>
    <scope>NUCLEOTIDE SEQUENCE</scope>
    <source>
        <strain evidence="1">CBS 190363</strain>
    </source>
</reference>
<keyword evidence="2" id="KW-1185">Reference proteome</keyword>
<name>A0ACC1LVB0_9FUNG</name>
<comment type="caution">
    <text evidence="1">The sequence shown here is derived from an EMBL/GenBank/DDBJ whole genome shotgun (WGS) entry which is preliminary data.</text>
</comment>